<dbReference type="GO" id="GO:1904680">
    <property type="term" value="F:peptide transmembrane transporter activity"/>
    <property type="evidence" value="ECO:0007669"/>
    <property type="project" value="TreeGrafter"/>
</dbReference>
<organism evidence="6 7">
    <name type="scientific">Corynebacterium freneyi DNF00450</name>
    <dbReference type="NCBI Taxonomy" id="1287475"/>
    <lineage>
        <taxon>Bacteria</taxon>
        <taxon>Bacillati</taxon>
        <taxon>Actinomycetota</taxon>
        <taxon>Actinomycetes</taxon>
        <taxon>Mycobacteriales</taxon>
        <taxon>Corynebacteriaceae</taxon>
        <taxon>Corynebacterium</taxon>
    </lineage>
</organism>
<name>A0A095Y9Y0_9CORY</name>
<dbReference type="InterPro" id="IPR030678">
    <property type="entry name" value="Peptide/Ni-bd"/>
</dbReference>
<proteinExistence type="inferred from homology"/>
<evidence type="ECO:0000313" key="7">
    <source>
        <dbReference type="Proteomes" id="UP000029548"/>
    </source>
</evidence>
<evidence type="ECO:0000256" key="3">
    <source>
        <dbReference type="ARBA" id="ARBA00022729"/>
    </source>
</evidence>
<comment type="similarity">
    <text evidence="2">Belongs to the bacterial solute-binding protein 5 family.</text>
</comment>
<feature type="signal peptide" evidence="4">
    <location>
        <begin position="1"/>
        <end position="24"/>
    </location>
</feature>
<dbReference type="PANTHER" id="PTHR30290">
    <property type="entry name" value="PERIPLASMIC BINDING COMPONENT OF ABC TRANSPORTER"/>
    <property type="match status" value="1"/>
</dbReference>
<dbReference type="Pfam" id="PF00496">
    <property type="entry name" value="SBP_bac_5"/>
    <property type="match status" value="1"/>
</dbReference>
<gene>
    <name evidence="6" type="ORF">HMPREF1650_00735</name>
</gene>
<dbReference type="GO" id="GO:0042597">
    <property type="term" value="C:periplasmic space"/>
    <property type="evidence" value="ECO:0007669"/>
    <property type="project" value="UniProtKB-ARBA"/>
</dbReference>
<protein>
    <submittedName>
        <fullName evidence="6">ABC transporter substrate-binding protein</fullName>
    </submittedName>
</protein>
<sequence>MQRRTFLRILATAAAAATAGPVLAACSSDPSDGGNGKEPGKKLDTLRIAAIGAPGEGLSPAEAMSTATWAVLYAVYESLVIAGDDGALFQLATKAEPNDDATVWTVSLRDGAKFSDGSPVTAEDVLASFRETAKDPMKGMTLADIDLESSSAKDDSTVEFTLSRPRADFVGAVLGLSSLVFKGGDPSNGIGSGPYVVDSGDSGQGWKLTSNPEYPAEKRISDNLEVQVIADADARSRAVDSGAVDLAVDLPATARRSLRTAEAWVPGTADSKGLMFILNTTVAPFDDPDVRRAAKIALDRRALVDQALDGAGEPGADIPGLGFPGYPEKIKAPKRDVEEARRIFEEKGVKEFTIVTADFSPGMNDGAELAARQFEEAGVKVTVDKRDPTTYFADMGALKKLPVFASYFVNRPLESGLPFLTGSKAMFNLSGFGSNPTWDGKLAAAQAEADDGRRADMIADLAEEMHEDGGELLWGYANAVHGRAEGVPDMPVSLSVPLPEKK</sequence>
<evidence type="ECO:0000313" key="6">
    <source>
        <dbReference type="EMBL" id="KGF19043.1"/>
    </source>
</evidence>
<dbReference type="PROSITE" id="PS01040">
    <property type="entry name" value="SBP_BACTERIAL_5"/>
    <property type="match status" value="1"/>
</dbReference>
<dbReference type="GO" id="GO:0043190">
    <property type="term" value="C:ATP-binding cassette (ABC) transporter complex"/>
    <property type="evidence" value="ECO:0007669"/>
    <property type="project" value="InterPro"/>
</dbReference>
<dbReference type="AlphaFoldDB" id="A0A095Y9Y0"/>
<dbReference type="EMBL" id="JRNE01000008">
    <property type="protein sequence ID" value="KGF19043.1"/>
    <property type="molecule type" value="Genomic_DNA"/>
</dbReference>
<dbReference type="InterPro" id="IPR023765">
    <property type="entry name" value="SBP_5_CS"/>
</dbReference>
<dbReference type="Proteomes" id="UP000029548">
    <property type="component" value="Unassembled WGS sequence"/>
</dbReference>
<dbReference type="InterPro" id="IPR000914">
    <property type="entry name" value="SBP_5_dom"/>
</dbReference>
<dbReference type="SUPFAM" id="SSF53850">
    <property type="entry name" value="Periplasmic binding protein-like II"/>
    <property type="match status" value="1"/>
</dbReference>
<dbReference type="eggNOG" id="COG0747">
    <property type="taxonomic scope" value="Bacteria"/>
</dbReference>
<dbReference type="PIRSF" id="PIRSF002741">
    <property type="entry name" value="MppA"/>
    <property type="match status" value="1"/>
</dbReference>
<feature type="chain" id="PRO_5001913447" evidence="4">
    <location>
        <begin position="25"/>
        <end position="502"/>
    </location>
</feature>
<feature type="domain" description="Solute-binding protein family 5" evidence="5">
    <location>
        <begin position="90"/>
        <end position="392"/>
    </location>
</feature>
<evidence type="ECO:0000256" key="4">
    <source>
        <dbReference type="SAM" id="SignalP"/>
    </source>
</evidence>
<dbReference type="PROSITE" id="PS51257">
    <property type="entry name" value="PROKAR_LIPOPROTEIN"/>
    <property type="match status" value="1"/>
</dbReference>
<reference evidence="6 7" key="1">
    <citation type="submission" date="2014-07" db="EMBL/GenBank/DDBJ databases">
        <authorList>
            <person name="McCorrison J."/>
            <person name="Sanka R."/>
            <person name="Torralba M."/>
            <person name="Gillis M."/>
            <person name="Haft D.H."/>
            <person name="Methe B."/>
            <person name="Sutton G."/>
            <person name="Nelson K.E."/>
        </authorList>
    </citation>
    <scope>NUCLEOTIDE SEQUENCE [LARGE SCALE GENOMIC DNA]</scope>
    <source>
        <strain evidence="6 7">DNF00450</strain>
    </source>
</reference>
<dbReference type="InterPro" id="IPR039424">
    <property type="entry name" value="SBP_5"/>
</dbReference>
<evidence type="ECO:0000259" key="5">
    <source>
        <dbReference type="Pfam" id="PF00496"/>
    </source>
</evidence>
<dbReference type="Gene3D" id="3.40.190.10">
    <property type="entry name" value="Periplasmic binding protein-like II"/>
    <property type="match status" value="1"/>
</dbReference>
<dbReference type="RefSeq" id="WP_035119697.1">
    <property type="nucleotide sequence ID" value="NZ_JRNE01000008.1"/>
</dbReference>
<comment type="caution">
    <text evidence="6">The sequence shown here is derived from an EMBL/GenBank/DDBJ whole genome shotgun (WGS) entry which is preliminary data.</text>
</comment>
<dbReference type="GO" id="GO:0015833">
    <property type="term" value="P:peptide transport"/>
    <property type="evidence" value="ECO:0007669"/>
    <property type="project" value="TreeGrafter"/>
</dbReference>
<evidence type="ECO:0000256" key="1">
    <source>
        <dbReference type="ARBA" id="ARBA00004193"/>
    </source>
</evidence>
<evidence type="ECO:0000256" key="2">
    <source>
        <dbReference type="ARBA" id="ARBA00005695"/>
    </source>
</evidence>
<keyword evidence="3 4" id="KW-0732">Signal</keyword>
<dbReference type="Gene3D" id="3.10.105.10">
    <property type="entry name" value="Dipeptide-binding Protein, Domain 3"/>
    <property type="match status" value="1"/>
</dbReference>
<comment type="subcellular location">
    <subcellularLocation>
        <location evidence="1">Cell membrane</location>
        <topology evidence="1">Lipid-anchor</topology>
    </subcellularLocation>
</comment>
<accession>A0A095Y9Y0</accession>